<protein>
    <submittedName>
        <fullName evidence="2">5'-nucleotidase, lipoprotein e(P4) family</fullName>
    </submittedName>
</protein>
<evidence type="ECO:0000256" key="1">
    <source>
        <dbReference type="ARBA" id="ARBA00022729"/>
    </source>
</evidence>
<dbReference type="Proteomes" id="UP000005388">
    <property type="component" value="Unassembled WGS sequence"/>
</dbReference>
<dbReference type="Pfam" id="PF03767">
    <property type="entry name" value="Acid_phosphat_B"/>
    <property type="match status" value="1"/>
</dbReference>
<dbReference type="SFLD" id="SFLDS00003">
    <property type="entry name" value="Haloacid_Dehalogenase"/>
    <property type="match status" value="1"/>
</dbReference>
<reference evidence="2 3" key="1">
    <citation type="journal article" date="2014" name="Int. J. Syst. Evol. Microbiol.">
        <title>Phylogenomics and the dynamic genome evolution of the genus Streptococcus.</title>
        <authorList>
            <consortium name="The Broad Institute Genome Sequencing Platform"/>
            <person name="Richards V.P."/>
            <person name="Palmer S.R."/>
            <person name="Pavinski Bitar P.D."/>
            <person name="Qin X."/>
            <person name="Weinstock G.M."/>
            <person name="Highlander S.K."/>
            <person name="Town C.D."/>
            <person name="Burne R.A."/>
            <person name="Stanhope M.J."/>
        </authorList>
    </citation>
    <scope>NUCLEOTIDE SEQUENCE [LARGE SCALE GENOMIC DNA]</scope>
    <source>
        <strain evidence="2 3">2285-97</strain>
    </source>
</reference>
<dbReference type="GO" id="GO:0009279">
    <property type="term" value="C:cell outer membrane"/>
    <property type="evidence" value="ECO:0007669"/>
    <property type="project" value="InterPro"/>
</dbReference>
<dbReference type="InterPro" id="IPR023214">
    <property type="entry name" value="HAD_sf"/>
</dbReference>
<dbReference type="InterPro" id="IPR005519">
    <property type="entry name" value="Acid_phosphat_B-like"/>
</dbReference>
<dbReference type="eggNOG" id="COG2503">
    <property type="taxonomic scope" value="Bacteria"/>
</dbReference>
<dbReference type="STRING" id="764291.STRUR_0223"/>
<accession>G5KHL0</accession>
<keyword evidence="2" id="KW-0449">Lipoprotein</keyword>
<dbReference type="PANTHER" id="PTHR31284">
    <property type="entry name" value="ACID PHOSPHATASE-LIKE PROTEIN"/>
    <property type="match status" value="1"/>
</dbReference>
<dbReference type="SUPFAM" id="SSF56784">
    <property type="entry name" value="HAD-like"/>
    <property type="match status" value="1"/>
</dbReference>
<dbReference type="EMBL" id="AEUZ02000001">
    <property type="protein sequence ID" value="EHJ56369.1"/>
    <property type="molecule type" value="Genomic_DNA"/>
</dbReference>
<dbReference type="InterPro" id="IPR006423">
    <property type="entry name" value="Lipo_e_P4"/>
</dbReference>
<gene>
    <name evidence="2" type="ORF">STRUR_0223</name>
</gene>
<keyword evidence="1" id="KW-0732">Signal</keyword>
<dbReference type="CDD" id="cd07534">
    <property type="entry name" value="HAD_CAP"/>
    <property type="match status" value="1"/>
</dbReference>
<keyword evidence="3" id="KW-1185">Reference proteome</keyword>
<evidence type="ECO:0000313" key="2">
    <source>
        <dbReference type="EMBL" id="EHJ56369.1"/>
    </source>
</evidence>
<dbReference type="PANTHER" id="PTHR31284:SF10">
    <property type="entry name" value="ACID PHOSPHATASE-LIKE PROTEIN"/>
    <property type="match status" value="1"/>
</dbReference>
<dbReference type="SFLD" id="SFLDG01125">
    <property type="entry name" value="C1.1:_Acid_Phosphatase_Like"/>
    <property type="match status" value="1"/>
</dbReference>
<dbReference type="RefSeq" id="WP_006739130.1">
    <property type="nucleotide sequence ID" value="NZ_AEUZ02000001.1"/>
</dbReference>
<proteinExistence type="predicted"/>
<name>G5KHL0_9STRE</name>
<evidence type="ECO:0000313" key="3">
    <source>
        <dbReference type="Proteomes" id="UP000005388"/>
    </source>
</evidence>
<dbReference type="PIRSF" id="PIRSF019271">
    <property type="entry name" value="Acid_Ptase_C"/>
    <property type="match status" value="1"/>
</dbReference>
<sequence>MKLKKGIVVFGPGVTLLCTSACSQTKKEMSTNAHSNKVEMTYDKLRSRENTMAVAWYQESDEAKALYLQGYHLAKQKLEMITQTPSSKPYSVILDIDETVLDNSPYQAKNVKNGKTFNPKSWDKWVKSKKAKAVPGVKEFLNYANEKGVKIYYVSDRADSQVDATKENLESEGLPVQDKSQLLFLKNEMTSKESRRKMVGESTDIALLCGDNLVDFAEFSKTSQTDRTKMMSELENEFGNKFIILPNPMYGSWETTIYNGKKLDSKRQVKAREKAIEKNSAKD</sequence>
<dbReference type="AlphaFoldDB" id="G5KHL0"/>
<comment type="caution">
    <text evidence="2">The sequence shown here is derived from an EMBL/GenBank/DDBJ whole genome shotgun (WGS) entry which is preliminary data.</text>
</comment>
<organism evidence="2 3">
    <name type="scientific">Streptococcus urinalis 2285-97</name>
    <dbReference type="NCBI Taxonomy" id="764291"/>
    <lineage>
        <taxon>Bacteria</taxon>
        <taxon>Bacillati</taxon>
        <taxon>Bacillota</taxon>
        <taxon>Bacilli</taxon>
        <taxon>Lactobacillales</taxon>
        <taxon>Streptococcaceae</taxon>
        <taxon>Streptococcus</taxon>
    </lineage>
</organism>
<dbReference type="Gene3D" id="3.40.50.1000">
    <property type="entry name" value="HAD superfamily/HAD-like"/>
    <property type="match status" value="1"/>
</dbReference>
<dbReference type="NCBIfam" id="TIGR01533">
    <property type="entry name" value="lipo_e_P4"/>
    <property type="match status" value="1"/>
</dbReference>
<dbReference type="InterPro" id="IPR036412">
    <property type="entry name" value="HAD-like_sf"/>
</dbReference>